<evidence type="ECO:0000313" key="2">
    <source>
        <dbReference type="Proteomes" id="UP000308600"/>
    </source>
</evidence>
<gene>
    <name evidence="1" type="ORF">BDN72DRAFT_906782</name>
</gene>
<protein>
    <submittedName>
        <fullName evidence="1">Uncharacterized protein</fullName>
    </submittedName>
</protein>
<organism evidence="1 2">
    <name type="scientific">Pluteus cervinus</name>
    <dbReference type="NCBI Taxonomy" id="181527"/>
    <lineage>
        <taxon>Eukaryota</taxon>
        <taxon>Fungi</taxon>
        <taxon>Dikarya</taxon>
        <taxon>Basidiomycota</taxon>
        <taxon>Agaricomycotina</taxon>
        <taxon>Agaricomycetes</taxon>
        <taxon>Agaricomycetidae</taxon>
        <taxon>Agaricales</taxon>
        <taxon>Pluteineae</taxon>
        <taxon>Pluteaceae</taxon>
        <taxon>Pluteus</taxon>
    </lineage>
</organism>
<dbReference type="EMBL" id="ML209396">
    <property type="protein sequence ID" value="TFK58393.1"/>
    <property type="molecule type" value="Genomic_DNA"/>
</dbReference>
<reference evidence="1 2" key="1">
    <citation type="journal article" date="2019" name="Nat. Ecol. Evol.">
        <title>Megaphylogeny resolves global patterns of mushroom evolution.</title>
        <authorList>
            <person name="Varga T."/>
            <person name="Krizsan K."/>
            <person name="Foldi C."/>
            <person name="Dima B."/>
            <person name="Sanchez-Garcia M."/>
            <person name="Sanchez-Ramirez S."/>
            <person name="Szollosi G.J."/>
            <person name="Szarkandi J.G."/>
            <person name="Papp V."/>
            <person name="Albert L."/>
            <person name="Andreopoulos W."/>
            <person name="Angelini C."/>
            <person name="Antonin V."/>
            <person name="Barry K.W."/>
            <person name="Bougher N.L."/>
            <person name="Buchanan P."/>
            <person name="Buyck B."/>
            <person name="Bense V."/>
            <person name="Catcheside P."/>
            <person name="Chovatia M."/>
            <person name="Cooper J."/>
            <person name="Damon W."/>
            <person name="Desjardin D."/>
            <person name="Finy P."/>
            <person name="Geml J."/>
            <person name="Haridas S."/>
            <person name="Hughes K."/>
            <person name="Justo A."/>
            <person name="Karasinski D."/>
            <person name="Kautmanova I."/>
            <person name="Kiss B."/>
            <person name="Kocsube S."/>
            <person name="Kotiranta H."/>
            <person name="LaButti K.M."/>
            <person name="Lechner B.E."/>
            <person name="Liimatainen K."/>
            <person name="Lipzen A."/>
            <person name="Lukacs Z."/>
            <person name="Mihaltcheva S."/>
            <person name="Morgado L.N."/>
            <person name="Niskanen T."/>
            <person name="Noordeloos M.E."/>
            <person name="Ohm R.A."/>
            <person name="Ortiz-Santana B."/>
            <person name="Ovrebo C."/>
            <person name="Racz N."/>
            <person name="Riley R."/>
            <person name="Savchenko A."/>
            <person name="Shiryaev A."/>
            <person name="Soop K."/>
            <person name="Spirin V."/>
            <person name="Szebenyi C."/>
            <person name="Tomsovsky M."/>
            <person name="Tulloss R.E."/>
            <person name="Uehling J."/>
            <person name="Grigoriev I.V."/>
            <person name="Vagvolgyi C."/>
            <person name="Papp T."/>
            <person name="Martin F.M."/>
            <person name="Miettinen O."/>
            <person name="Hibbett D.S."/>
            <person name="Nagy L.G."/>
        </authorList>
    </citation>
    <scope>NUCLEOTIDE SEQUENCE [LARGE SCALE GENOMIC DNA]</scope>
    <source>
        <strain evidence="1 2">NL-1719</strain>
    </source>
</reference>
<sequence length="926" mass="97666">MKTRLATAKEKEATPQPPNTDSGSSSSSRRRRSRTPKTTSKVVKDEVTSRKPGQPTPRRLKRIASAPNVRGGNDDGSAGNSANISAIMEVDESPVGDATDIETDDNTRGVASAGLDGESVGGEFTPTSSGAANVLAMSQTPVTHPPQNSTTSQVDLGTPRITKRLPKNANRTNISSQPALVTHFSPPEISMDVDEASKAAPTNDQHIMNRTDSEDSSMKTSDAPVDQYDVNTGTDTLAAPSHMAGDSPPTSLKAIRKEHLSLEKTAAPESSFNFQYRPNSNSNIKFISVGSKSSPSSPTPINQSSISDDKNQPFTKRTGNSLRQEEVRVPRMAWRGYSPRSVQSNIRLWREISKPSREPDAILLEKYMADLHIDGSDPQWVVPERNSTNGPPEAVCQWLAQANHTSGLETSHTHPSDQTPTSGLSEAFGAESSVRTADETNQPVPSLLSSSQSAPPLPHQCPDLSPGVSPASSVSHAVREETMVDGSDDEVEGSSQVVSLKGSDCAHSCGLPQDGNPNNNLAESAGTRCIPLLDPSPSIDEVPVLKTAVPPPPLPESLHRPPSSLGLESGVSAGTNAPDNLDTETLTTNTTTPSDHSPVPSAIEVRAPAHLIPEIERCCSPPSLEVPPGFPQTVPELSRILVGQASKPHAEVIAPHNSVAETDNEGITPSSDLASSGDGDAILASKAPVPPSNTPQLAFQTILTSQLGSGLHTETDGLLAKTFNNVTTPSRDLVNVSKIDASALSTTSPFSSSTPIPPPRLGISLWSARAHDALPDISSQPGNILRGRDVFPSQKQWCSPSCPPEVKSLMSLSAGSGSRVHAGLNPLHDTPTKNEEEDDNSALSLNSKGVISQSNSPFLTNENPRRTLPPSRDGSPPGFNTPSAALSSRVSISPPPIHEDPHRSPPPSRHGSPSGLNPQNAASPPR</sequence>
<feature type="non-terminal residue" evidence="1">
    <location>
        <position position="926"/>
    </location>
</feature>
<accession>A0ACD2ZYG4</accession>
<name>A0ACD2ZYG4_9AGAR</name>
<dbReference type="Proteomes" id="UP000308600">
    <property type="component" value="Unassembled WGS sequence"/>
</dbReference>
<keyword evidence="2" id="KW-1185">Reference proteome</keyword>
<proteinExistence type="predicted"/>
<evidence type="ECO:0000313" key="1">
    <source>
        <dbReference type="EMBL" id="TFK58393.1"/>
    </source>
</evidence>